<organism evidence="3 4">
    <name type="scientific">Colletotrichum navitas</name>
    <dbReference type="NCBI Taxonomy" id="681940"/>
    <lineage>
        <taxon>Eukaryota</taxon>
        <taxon>Fungi</taxon>
        <taxon>Dikarya</taxon>
        <taxon>Ascomycota</taxon>
        <taxon>Pezizomycotina</taxon>
        <taxon>Sordariomycetes</taxon>
        <taxon>Hypocreomycetidae</taxon>
        <taxon>Glomerellales</taxon>
        <taxon>Glomerellaceae</taxon>
        <taxon>Colletotrichum</taxon>
        <taxon>Colletotrichum graminicola species complex</taxon>
    </lineage>
</organism>
<comment type="caution">
    <text evidence="3">The sequence shown here is derived from an EMBL/GenBank/DDBJ whole genome shotgun (WGS) entry which is preliminary data.</text>
</comment>
<dbReference type="EMBL" id="JAHLJV010000052">
    <property type="protein sequence ID" value="KAK1580709.1"/>
    <property type="molecule type" value="Genomic_DNA"/>
</dbReference>
<dbReference type="GeneID" id="85439455"/>
<dbReference type="RefSeq" id="XP_060411726.1">
    <property type="nucleotide sequence ID" value="XM_060555215.1"/>
</dbReference>
<accession>A0AAD8PV66</accession>
<feature type="region of interest" description="Disordered" evidence="1">
    <location>
        <begin position="30"/>
        <end position="63"/>
    </location>
</feature>
<protein>
    <submittedName>
        <fullName evidence="3">Uncharacterized protein</fullName>
    </submittedName>
</protein>
<evidence type="ECO:0000313" key="4">
    <source>
        <dbReference type="Proteomes" id="UP001230504"/>
    </source>
</evidence>
<proteinExistence type="predicted"/>
<reference evidence="3" key="1">
    <citation type="submission" date="2021-06" db="EMBL/GenBank/DDBJ databases">
        <title>Comparative genomics, transcriptomics and evolutionary studies reveal genomic signatures of adaptation to plant cell wall in hemibiotrophic fungi.</title>
        <authorList>
            <consortium name="DOE Joint Genome Institute"/>
            <person name="Baroncelli R."/>
            <person name="Diaz J.F."/>
            <person name="Benocci T."/>
            <person name="Peng M."/>
            <person name="Battaglia E."/>
            <person name="Haridas S."/>
            <person name="Andreopoulos W."/>
            <person name="Labutti K."/>
            <person name="Pangilinan J."/>
            <person name="Floch G.L."/>
            <person name="Makela M.R."/>
            <person name="Henrissat B."/>
            <person name="Grigoriev I.V."/>
            <person name="Crouch J.A."/>
            <person name="De Vries R.P."/>
            <person name="Sukno S.A."/>
            <person name="Thon M.R."/>
        </authorList>
    </citation>
    <scope>NUCLEOTIDE SEQUENCE</scope>
    <source>
        <strain evidence="3">CBS 125086</strain>
    </source>
</reference>
<dbReference type="AlphaFoldDB" id="A0AAD8PV66"/>
<feature type="chain" id="PRO_5042205190" evidence="2">
    <location>
        <begin position="18"/>
        <end position="304"/>
    </location>
</feature>
<evidence type="ECO:0000256" key="1">
    <source>
        <dbReference type="SAM" id="MobiDB-lite"/>
    </source>
</evidence>
<dbReference type="Proteomes" id="UP001230504">
    <property type="component" value="Unassembled WGS sequence"/>
</dbReference>
<evidence type="ECO:0000313" key="3">
    <source>
        <dbReference type="EMBL" id="KAK1580709.1"/>
    </source>
</evidence>
<keyword evidence="4" id="KW-1185">Reference proteome</keyword>
<keyword evidence="2" id="KW-0732">Signal</keyword>
<feature type="signal peptide" evidence="2">
    <location>
        <begin position="1"/>
        <end position="17"/>
    </location>
</feature>
<evidence type="ECO:0000256" key="2">
    <source>
        <dbReference type="SAM" id="SignalP"/>
    </source>
</evidence>
<gene>
    <name evidence="3" type="ORF">LY79DRAFT_520238</name>
</gene>
<name>A0AAD8PV66_9PEZI</name>
<sequence length="304" mass="33432">MKSAVILLAFWVGYSSCSKHVVNTTLLRPAAGNGTATTENNGVAPKGRLDETVPPSDPSTSAFDTVSEFRDWRPTEGCTGVWCERRQKTKKVSKADICISGRDRTTKSGNLCEFSCRYGFCLESLCECTAKGSPNAVPGEREVHVVAKDDADRDLNHLCQFSCKYGNCPTGVCTVRALPQPDYPVDYGERIRKKSARKCFIYKESKHWEAQKQRCEMVCSKELEQAEKEGRTSSAICVGFWPVDKPIPWQELREEQTVAPGTCYCDNKLVNKISDSVFDAGAAIVRVGKGFSTGPTALSGRSKA</sequence>